<keyword evidence="2 5" id="KW-0853">WD repeat</keyword>
<dbReference type="EMBL" id="JAAALK010000282">
    <property type="protein sequence ID" value="KAG8079476.1"/>
    <property type="molecule type" value="Genomic_DNA"/>
</dbReference>
<evidence type="ECO:0000256" key="1">
    <source>
        <dbReference type="ARBA" id="ARBA00004123"/>
    </source>
</evidence>
<dbReference type="SMART" id="SM00320">
    <property type="entry name" value="WD40"/>
    <property type="match status" value="6"/>
</dbReference>
<dbReference type="InterPro" id="IPR050505">
    <property type="entry name" value="WDR55/POC1"/>
</dbReference>
<comment type="similarity">
    <text evidence="5">Belongs to the WD repeat WDR55 family.</text>
</comment>
<keyword evidence="4 5" id="KW-0539">Nucleus</keyword>
<dbReference type="InterPro" id="IPR001680">
    <property type="entry name" value="WD40_rpt"/>
</dbReference>
<dbReference type="FunFam" id="2.130.10.10:FF:000516">
    <property type="entry name" value="WD repeat-containing protein 55-like"/>
    <property type="match status" value="1"/>
</dbReference>
<reference evidence="8" key="2">
    <citation type="submission" date="2021-02" db="EMBL/GenBank/DDBJ databases">
        <authorList>
            <person name="Kimball J.A."/>
            <person name="Haas M.W."/>
            <person name="Macchietto M."/>
            <person name="Kono T."/>
            <person name="Duquette J."/>
            <person name="Shao M."/>
        </authorList>
    </citation>
    <scope>NUCLEOTIDE SEQUENCE</scope>
    <source>
        <tissue evidence="8">Fresh leaf tissue</tissue>
    </source>
</reference>
<dbReference type="PANTHER" id="PTHR44019:SF20">
    <property type="entry name" value="WD REPEAT-CONTAINING PROTEIN 55"/>
    <property type="match status" value="1"/>
</dbReference>
<keyword evidence="9" id="KW-1185">Reference proteome</keyword>
<evidence type="ECO:0000256" key="4">
    <source>
        <dbReference type="ARBA" id="ARBA00023242"/>
    </source>
</evidence>
<evidence type="ECO:0000313" key="8">
    <source>
        <dbReference type="EMBL" id="KAG8079476.1"/>
    </source>
</evidence>
<comment type="subcellular location">
    <subcellularLocation>
        <location evidence="1 5">Nucleus</location>
    </subcellularLocation>
</comment>
<dbReference type="PROSITE" id="PS50082">
    <property type="entry name" value="WD_REPEATS_2"/>
    <property type="match status" value="1"/>
</dbReference>
<dbReference type="Proteomes" id="UP000729402">
    <property type="component" value="Unassembled WGS sequence"/>
</dbReference>
<sequence length="366" mass="40138">MEALHEEMPFDLAFHPSCPLVATSLITGELNLFRYAAESQPERLFAAKAHKESCRAVRFVDSGKVILTGSADCSILTSDVETGKPIARLEDAHENGINRLVSLTETTVASGDDEGCIKVWDTREQSCCNSFHCHEDYISDMTYVSDSNQILATSGDGTLSVNNLRRNKVKSQSEFSEDELLSVVVMKNGKKVVCGTPSGALLLYSWGFFKDCSDRFLGHAQSVDTLLKLDEETLISGASDGVIRLVGILPNRIIQPLAEHSEYPIEALAFSNDRKYLGSISHDKMLKLWDLQELLNGQQLVHDDKPGEPDSDDSDDDGMDVDMDPSSSKGSRSTNTSKSSAICLVINRGGYLGVALWIYIDLQMTA</sequence>
<evidence type="ECO:0000256" key="6">
    <source>
        <dbReference type="PROSITE-ProRule" id="PRU00221"/>
    </source>
</evidence>
<reference evidence="8" key="1">
    <citation type="journal article" date="2021" name="bioRxiv">
        <title>Whole Genome Assembly and Annotation of Northern Wild Rice, Zizania palustris L., Supports a Whole Genome Duplication in the Zizania Genus.</title>
        <authorList>
            <person name="Haas M."/>
            <person name="Kono T."/>
            <person name="Macchietto M."/>
            <person name="Millas R."/>
            <person name="McGilp L."/>
            <person name="Shao M."/>
            <person name="Duquette J."/>
            <person name="Hirsch C.N."/>
            <person name="Kimball J."/>
        </authorList>
    </citation>
    <scope>NUCLEOTIDE SEQUENCE</scope>
    <source>
        <tissue evidence="8">Fresh leaf tissue</tissue>
    </source>
</reference>
<dbReference type="Pfam" id="PF24796">
    <property type="entry name" value="WDR55"/>
    <property type="match status" value="1"/>
</dbReference>
<evidence type="ECO:0000256" key="5">
    <source>
        <dbReference type="PIRNR" id="PIRNR038169"/>
    </source>
</evidence>
<dbReference type="PIRSF" id="PIRSF038169">
    <property type="entry name" value="WD_repeat_p55"/>
    <property type="match status" value="1"/>
</dbReference>
<dbReference type="InterPro" id="IPR019775">
    <property type="entry name" value="WD40_repeat_CS"/>
</dbReference>
<accession>A0A8J5TJA3</accession>
<feature type="compositionally biased region" description="Low complexity" evidence="7">
    <location>
        <begin position="324"/>
        <end position="336"/>
    </location>
</feature>
<feature type="repeat" description="WD" evidence="6">
    <location>
        <begin position="258"/>
        <end position="292"/>
    </location>
</feature>
<name>A0A8J5TJA3_ZIZPA</name>
<comment type="caution">
    <text evidence="8">The sequence shown here is derived from an EMBL/GenBank/DDBJ whole genome shotgun (WGS) entry which is preliminary data.</text>
</comment>
<evidence type="ECO:0000256" key="7">
    <source>
        <dbReference type="SAM" id="MobiDB-lite"/>
    </source>
</evidence>
<evidence type="ECO:0000256" key="2">
    <source>
        <dbReference type="ARBA" id="ARBA00022574"/>
    </source>
</evidence>
<dbReference type="AlphaFoldDB" id="A0A8J5TJA3"/>
<dbReference type="PROSITE" id="PS00678">
    <property type="entry name" value="WD_REPEATS_1"/>
    <property type="match status" value="1"/>
</dbReference>
<evidence type="ECO:0000313" key="9">
    <source>
        <dbReference type="Proteomes" id="UP000729402"/>
    </source>
</evidence>
<gene>
    <name evidence="8" type="ORF">GUJ93_ZPchr0007g5307</name>
</gene>
<dbReference type="PANTHER" id="PTHR44019">
    <property type="entry name" value="WD REPEAT-CONTAINING PROTEIN 55"/>
    <property type="match status" value="1"/>
</dbReference>
<dbReference type="InterPro" id="IPR017422">
    <property type="entry name" value="WDR55"/>
</dbReference>
<proteinExistence type="inferred from homology"/>
<feature type="region of interest" description="Disordered" evidence="7">
    <location>
        <begin position="300"/>
        <end position="336"/>
    </location>
</feature>
<keyword evidence="5" id="KW-0217">Developmental protein</keyword>
<feature type="compositionally biased region" description="Acidic residues" evidence="7">
    <location>
        <begin position="309"/>
        <end position="323"/>
    </location>
</feature>
<evidence type="ECO:0000256" key="3">
    <source>
        <dbReference type="ARBA" id="ARBA00022737"/>
    </source>
</evidence>
<protein>
    <recommendedName>
        <fullName evidence="5">WD repeat-containing protein 55</fullName>
    </recommendedName>
</protein>
<keyword evidence="3" id="KW-0677">Repeat</keyword>
<organism evidence="8 9">
    <name type="scientific">Zizania palustris</name>
    <name type="common">Northern wild rice</name>
    <dbReference type="NCBI Taxonomy" id="103762"/>
    <lineage>
        <taxon>Eukaryota</taxon>
        <taxon>Viridiplantae</taxon>
        <taxon>Streptophyta</taxon>
        <taxon>Embryophyta</taxon>
        <taxon>Tracheophyta</taxon>
        <taxon>Spermatophyta</taxon>
        <taxon>Magnoliopsida</taxon>
        <taxon>Liliopsida</taxon>
        <taxon>Poales</taxon>
        <taxon>Poaceae</taxon>
        <taxon>BOP clade</taxon>
        <taxon>Oryzoideae</taxon>
        <taxon>Oryzeae</taxon>
        <taxon>Zizaniinae</taxon>
        <taxon>Zizania</taxon>
    </lineage>
</organism>
<dbReference type="OrthoDB" id="2288928at2759"/>